<dbReference type="PANTHER" id="PTHR42834:SF1">
    <property type="entry name" value="ENDONUCLEASE_EXONUCLEASE_PHOSPHATASE FAMILY PROTEIN (AFU_ORTHOLOGUE AFUA_3G09210)"/>
    <property type="match status" value="1"/>
</dbReference>
<dbReference type="InterPro" id="IPR005135">
    <property type="entry name" value="Endo/exonuclease/phosphatase"/>
</dbReference>
<dbReference type="GO" id="GO:0003824">
    <property type="term" value="F:catalytic activity"/>
    <property type="evidence" value="ECO:0007669"/>
    <property type="project" value="InterPro"/>
</dbReference>
<feature type="domain" description="Endonuclease/exonuclease/phosphatase" evidence="1">
    <location>
        <begin position="23"/>
        <end position="216"/>
    </location>
</feature>
<name>A0A3B1EA07_9ZZZZ</name>
<dbReference type="Pfam" id="PF03372">
    <property type="entry name" value="Exo_endo_phos"/>
    <property type="match status" value="1"/>
</dbReference>
<proteinExistence type="predicted"/>
<gene>
    <name evidence="2" type="ORF">MNB_ARC-1_930</name>
</gene>
<dbReference type="InterPro" id="IPR036691">
    <property type="entry name" value="Endo/exonu/phosph_ase_sf"/>
</dbReference>
<dbReference type="SUPFAM" id="SSF56219">
    <property type="entry name" value="DNase I-like"/>
    <property type="match status" value="1"/>
</dbReference>
<accession>A0A3B1EA07</accession>
<organism evidence="2">
    <name type="scientific">hydrothermal vent metagenome</name>
    <dbReference type="NCBI Taxonomy" id="652676"/>
    <lineage>
        <taxon>unclassified sequences</taxon>
        <taxon>metagenomes</taxon>
        <taxon>ecological metagenomes</taxon>
    </lineage>
</organism>
<protein>
    <recommendedName>
        <fullName evidence="1">Endonuclease/exonuclease/phosphatase domain-containing protein</fullName>
    </recommendedName>
</protein>
<evidence type="ECO:0000259" key="1">
    <source>
        <dbReference type="Pfam" id="PF03372"/>
    </source>
</evidence>
<evidence type="ECO:0000313" key="2">
    <source>
        <dbReference type="EMBL" id="VAY86268.1"/>
    </source>
</evidence>
<dbReference type="Gene3D" id="3.60.10.10">
    <property type="entry name" value="Endonuclease/exonuclease/phosphatase"/>
    <property type="match status" value="1"/>
</dbReference>
<dbReference type="EMBL" id="UOYO01000002">
    <property type="protein sequence ID" value="VAY86268.1"/>
    <property type="molecule type" value="Genomic_DNA"/>
</dbReference>
<dbReference type="PANTHER" id="PTHR42834">
    <property type="entry name" value="ENDONUCLEASE/EXONUCLEASE/PHOSPHATASE FAMILY PROTEIN (AFU_ORTHOLOGUE AFUA_3G09210)"/>
    <property type="match status" value="1"/>
</dbReference>
<sequence length="513" mass="60145">MKIILILLCCIISLNALNFKVASYNVENFFDLKYDGTEYEEYKPSSKHWNKNKLKIKLKNILKVINHLDAQIIALQEIESQKALDMLFDKLPQYRYKAFLKNQKSSIGVGVLSKFKIISTNAITISKIDLYSRPILEVIFKIDNFKFKLYNNHWRSKRAGENERIKYAVALKNYISKIDDDSDYILVGDFNSNYNEWITFESEKKLNNTYGITGINHVLNTVINDKLIIQNDMLNSNQRIHYNLWLELNKEERFSTIFRNQKNTPDNILLSTFLFDNKNISYLDNSFDVFKPSYLYKHNRITRWNKNSGYSDHLPIIASFTTDTNNSSQYIKDQNSIANNNKLNYLYEKEHIRKPIALKNMVVIYKYQNGAILQEVKGRSIYVYKCVDDLKIGGIYNLVVNDVQLYNGLLEITSISDISLISVVKNYKTLYKNASKIDIFDKQYINDIITSLSGIYKKRYLYFKDKKIRLFFSKNVKLIKDNTKITINSGHLSIYKGQIQITIHKKSDIIEHD</sequence>
<reference evidence="2" key="1">
    <citation type="submission" date="2018-10" db="EMBL/GenBank/DDBJ databases">
        <authorList>
            <person name="Aoki K."/>
        </authorList>
    </citation>
    <scope>NUCLEOTIDE SEQUENCE</scope>
</reference>
<dbReference type="AlphaFoldDB" id="A0A3B1EA07"/>